<evidence type="ECO:0000313" key="2">
    <source>
        <dbReference type="EMBL" id="CAF1442538.1"/>
    </source>
</evidence>
<feature type="region of interest" description="Disordered" evidence="1">
    <location>
        <begin position="183"/>
        <end position="213"/>
    </location>
</feature>
<dbReference type="EMBL" id="CAJNOJ010000421">
    <property type="protein sequence ID" value="CAF1442538.1"/>
    <property type="molecule type" value="Genomic_DNA"/>
</dbReference>
<organism evidence="2 3">
    <name type="scientific">Adineta ricciae</name>
    <name type="common">Rotifer</name>
    <dbReference type="NCBI Taxonomy" id="249248"/>
    <lineage>
        <taxon>Eukaryota</taxon>
        <taxon>Metazoa</taxon>
        <taxon>Spiralia</taxon>
        <taxon>Gnathifera</taxon>
        <taxon>Rotifera</taxon>
        <taxon>Eurotatoria</taxon>
        <taxon>Bdelloidea</taxon>
        <taxon>Adinetida</taxon>
        <taxon>Adinetidae</taxon>
        <taxon>Adineta</taxon>
    </lineage>
</organism>
<reference evidence="2" key="1">
    <citation type="submission" date="2021-02" db="EMBL/GenBank/DDBJ databases">
        <authorList>
            <person name="Nowell W R."/>
        </authorList>
    </citation>
    <scope>NUCLEOTIDE SEQUENCE</scope>
</reference>
<dbReference type="AlphaFoldDB" id="A0A815NT63"/>
<accession>A0A815NT63</accession>
<dbReference type="OrthoDB" id="10037648at2759"/>
<dbReference type="Proteomes" id="UP000663852">
    <property type="component" value="Unassembled WGS sequence"/>
</dbReference>
<sequence length="496" mass="54849">MSRYHYSRHAPSSARSESLGPRQSSNGHLSKSVNSTATTSNNHMHSPPMTSKSSYIPLVRNSRSTTTDKRDFVQIPVKREDGTTVTHNGIRSIPINFINETTPLSSHTINSINSNNHIRDTDSPPRYASLLRPSPKYFQHHLINNNTAIAKDESEEPNSQQIPVTINDNLPRLQATSRRLSLTIPVMTPTAPTSPPDDDQSKQNSINSPVRSIPIRLSQPLNAASIPTNSARISSAILRSSPPTNPLVNHLQRQKTDLVNNTISSDFTSMPVNTSPVRRAELMAREAIQGITRFQQQQQQAPLPTPPQPLLQQRKHSISDGASDTSVRSPLLSRRVIVNLKNNQSVSLDSRISSATSLPTKPSSMAATSRSNQRNNLYHIPVLHEIQIPPHPATVATDSLLNFPRSSASNHRNPNNYKNEFRMEIPVTVVANNDQENFTQNTITSTDGILDYDLPIPPVPVLRIPSTSSNQALKSILKRSASRETVLRKNVSFMNA</sequence>
<evidence type="ECO:0000313" key="3">
    <source>
        <dbReference type="Proteomes" id="UP000663852"/>
    </source>
</evidence>
<comment type="caution">
    <text evidence="2">The sequence shown here is derived from an EMBL/GenBank/DDBJ whole genome shotgun (WGS) entry which is preliminary data.</text>
</comment>
<feature type="region of interest" description="Disordered" evidence="1">
    <location>
        <begin position="1"/>
        <end position="73"/>
    </location>
</feature>
<feature type="region of interest" description="Disordered" evidence="1">
    <location>
        <begin position="293"/>
        <end position="326"/>
    </location>
</feature>
<name>A0A815NT63_ADIRI</name>
<feature type="compositionally biased region" description="Polar residues" evidence="1">
    <location>
        <begin position="13"/>
        <end position="54"/>
    </location>
</feature>
<feature type="region of interest" description="Disordered" evidence="1">
    <location>
        <begin position="353"/>
        <end position="372"/>
    </location>
</feature>
<gene>
    <name evidence="2" type="ORF">EDS130_LOCUS38978</name>
</gene>
<protein>
    <submittedName>
        <fullName evidence="2">Uncharacterized protein</fullName>
    </submittedName>
</protein>
<proteinExistence type="predicted"/>
<evidence type="ECO:0000256" key="1">
    <source>
        <dbReference type="SAM" id="MobiDB-lite"/>
    </source>
</evidence>